<protein>
    <submittedName>
        <fullName evidence="3">Uncharacterized protein</fullName>
    </submittedName>
</protein>
<organism evidence="3 4">
    <name type="scientific">Clostridium fallax</name>
    <dbReference type="NCBI Taxonomy" id="1533"/>
    <lineage>
        <taxon>Bacteria</taxon>
        <taxon>Bacillati</taxon>
        <taxon>Bacillota</taxon>
        <taxon>Clostridia</taxon>
        <taxon>Eubacteriales</taxon>
        <taxon>Clostridiaceae</taxon>
        <taxon>Clostridium</taxon>
    </lineage>
</organism>
<feature type="region of interest" description="Disordered" evidence="2">
    <location>
        <begin position="783"/>
        <end position="805"/>
    </location>
</feature>
<gene>
    <name evidence="3" type="ORF">SAMN05443638_101254</name>
</gene>
<keyword evidence="1" id="KW-0732">Signal</keyword>
<dbReference type="EMBL" id="FQVM01000001">
    <property type="protein sequence ID" value="SHE37600.1"/>
    <property type="molecule type" value="Genomic_DNA"/>
</dbReference>
<name>A0A1M4SZQ5_9CLOT</name>
<dbReference type="Proteomes" id="UP000184035">
    <property type="component" value="Unassembled WGS sequence"/>
</dbReference>
<dbReference type="AlphaFoldDB" id="A0A1M4SZQ5"/>
<dbReference type="STRING" id="1533.SAMN05443638_101254"/>
<reference evidence="3 4" key="1">
    <citation type="submission" date="2016-11" db="EMBL/GenBank/DDBJ databases">
        <authorList>
            <person name="Jaros S."/>
            <person name="Januszkiewicz K."/>
            <person name="Wedrychowicz H."/>
        </authorList>
    </citation>
    <scope>NUCLEOTIDE SEQUENCE [LARGE SCALE GENOMIC DNA]</scope>
    <source>
        <strain evidence="3 4">DSM 2631</strain>
    </source>
</reference>
<dbReference type="OrthoDB" id="1937281at2"/>
<dbReference type="InterPro" id="IPR014755">
    <property type="entry name" value="Cu-Rt/internalin_Ig-like"/>
</dbReference>
<evidence type="ECO:0000313" key="4">
    <source>
        <dbReference type="Proteomes" id="UP000184035"/>
    </source>
</evidence>
<dbReference type="Gene3D" id="2.60.40.1220">
    <property type="match status" value="1"/>
</dbReference>
<evidence type="ECO:0000256" key="1">
    <source>
        <dbReference type="ARBA" id="ARBA00022729"/>
    </source>
</evidence>
<evidence type="ECO:0000256" key="2">
    <source>
        <dbReference type="SAM" id="MobiDB-lite"/>
    </source>
</evidence>
<proteinExistence type="predicted"/>
<accession>A0A1M4SZQ5</accession>
<evidence type="ECO:0000313" key="3">
    <source>
        <dbReference type="EMBL" id="SHE37600.1"/>
    </source>
</evidence>
<keyword evidence="4" id="KW-1185">Reference proteome</keyword>
<dbReference type="RefSeq" id="WP_072892404.1">
    <property type="nucleotide sequence ID" value="NZ_FQVM01000001.1"/>
</dbReference>
<sequence>MSNGTKYSISISNGIYSVAKDKKVALTQGTEQQFNDTQAPTLVSANQDVEKDNTIDLVFNEPVSSIGGLKIDGKTVIKKAININYKDNTITNEDGAVDNVTITNEAGNYKVKVTLPETMSKDTINKITALGNHNVIAYNVADTCASMQNTAVTLTTQYDVTVNALTPEVTNVKADEDNDREFYIEFNKDIDINTVQPGNLTVKKGDVKYNQATTPTITVEGWDMDNNVATAVGKTNVKAIKVTIGADTDDYKLYKDDEKSVNLSVKLENYKTSAGYIGDKFKGNVTLSKDAAGPQIKLDQCELNNTAKPNEAAKYEGINVVFNKAVTNVQPSKINVTDKNGITRTVKTATSNNTDTVTIKLADFTSNDYSNKAPFTVTFEDGAVQKYVAGAVESPVYNSEQQVTVYDESTVTPELLLNENDVDSHINTVDGIVTNIITINYRKEMSATAVDLNNYTLDGQALPKGTKISMGADNKTVTITLPEGSISENATNMFVISKNVKTVEGSVVVGKLTNHQAFNKAIELKDSVKPTLESAEYVLIDNANDKATNMIRVKFSENLLNNLQENGKELDGKNVTAEAAKANIAKAITNFKIKVNNNDQTIATIGRFDNNANTLDIVLSNEVKIDSNSVISVVPVGTDDNAAMFISDEAGNTLAQNGDDVKVSGTEQGNASEIAAIKAQQEVEAKAAAQVKVNAIASAITKVDAPAVDANKLKMPNVPDGYTIAIKSSSNEGVIAKNGTITPPDDATSVKLVFTVTNTATKAEADTQEITVEVPASQAKAAAKEEAAKQEAAKKANQKSVDDAKSEVKNIELTKGSKLTEDKKTDVENAIKAKLTDKDITVKAEKVDDNNYKVTLTKGADKTEGTTTIAKVPVTVAS</sequence>